<dbReference type="InterPro" id="IPR046341">
    <property type="entry name" value="SET_dom_sf"/>
</dbReference>
<dbReference type="SMART" id="SM00317">
    <property type="entry name" value="SET"/>
    <property type="match status" value="1"/>
</dbReference>
<dbReference type="PROSITE" id="PS50280">
    <property type="entry name" value="SET"/>
    <property type="match status" value="1"/>
</dbReference>
<gene>
    <name evidence="8" type="ORF">BDQ12DRAFT_478786</name>
</gene>
<dbReference type="GO" id="GO:0032259">
    <property type="term" value="P:methylation"/>
    <property type="evidence" value="ECO:0007669"/>
    <property type="project" value="UniProtKB-KW"/>
</dbReference>
<dbReference type="Gene3D" id="2.170.270.10">
    <property type="entry name" value="SET domain"/>
    <property type="match status" value="1"/>
</dbReference>
<dbReference type="PROSITE" id="PS51633">
    <property type="entry name" value="CXC"/>
    <property type="match status" value="1"/>
</dbReference>
<keyword evidence="4" id="KW-0805">Transcription regulation</keyword>
<proteinExistence type="predicted"/>
<reference evidence="8 9" key="1">
    <citation type="journal article" date="2019" name="Nat. Ecol. Evol.">
        <title>Megaphylogeny resolves global patterns of mushroom evolution.</title>
        <authorList>
            <person name="Varga T."/>
            <person name="Krizsan K."/>
            <person name="Foldi C."/>
            <person name="Dima B."/>
            <person name="Sanchez-Garcia M."/>
            <person name="Sanchez-Ramirez S."/>
            <person name="Szollosi G.J."/>
            <person name="Szarkandi J.G."/>
            <person name="Papp V."/>
            <person name="Albert L."/>
            <person name="Andreopoulos W."/>
            <person name="Angelini C."/>
            <person name="Antonin V."/>
            <person name="Barry K.W."/>
            <person name="Bougher N.L."/>
            <person name="Buchanan P."/>
            <person name="Buyck B."/>
            <person name="Bense V."/>
            <person name="Catcheside P."/>
            <person name="Chovatia M."/>
            <person name="Cooper J."/>
            <person name="Damon W."/>
            <person name="Desjardin D."/>
            <person name="Finy P."/>
            <person name="Geml J."/>
            <person name="Haridas S."/>
            <person name="Hughes K."/>
            <person name="Justo A."/>
            <person name="Karasinski D."/>
            <person name="Kautmanova I."/>
            <person name="Kiss B."/>
            <person name="Kocsube S."/>
            <person name="Kotiranta H."/>
            <person name="LaButti K.M."/>
            <person name="Lechner B.E."/>
            <person name="Liimatainen K."/>
            <person name="Lipzen A."/>
            <person name="Lukacs Z."/>
            <person name="Mihaltcheva S."/>
            <person name="Morgado L.N."/>
            <person name="Niskanen T."/>
            <person name="Noordeloos M.E."/>
            <person name="Ohm R.A."/>
            <person name="Ortiz-Santana B."/>
            <person name="Ovrebo C."/>
            <person name="Racz N."/>
            <person name="Riley R."/>
            <person name="Savchenko A."/>
            <person name="Shiryaev A."/>
            <person name="Soop K."/>
            <person name="Spirin V."/>
            <person name="Szebenyi C."/>
            <person name="Tomsovsky M."/>
            <person name="Tulloss R.E."/>
            <person name="Uehling J."/>
            <person name="Grigoriev I.V."/>
            <person name="Vagvolgyi C."/>
            <person name="Papp T."/>
            <person name="Martin F.M."/>
            <person name="Miettinen O."/>
            <person name="Hibbett D.S."/>
            <person name="Nagy L.G."/>
        </authorList>
    </citation>
    <scope>NUCLEOTIDE SEQUENCE [LARGE SCALE GENOMIC DNA]</scope>
    <source>
        <strain evidence="8 9">CBS 166.37</strain>
    </source>
</reference>
<dbReference type="InterPro" id="IPR026489">
    <property type="entry name" value="CXC_dom"/>
</dbReference>
<keyword evidence="3" id="KW-0949">S-adenosyl-L-methionine</keyword>
<dbReference type="Pfam" id="PF00856">
    <property type="entry name" value="SET"/>
    <property type="match status" value="1"/>
</dbReference>
<evidence type="ECO:0000259" key="7">
    <source>
        <dbReference type="PROSITE" id="PS51633"/>
    </source>
</evidence>
<protein>
    <recommendedName>
        <fullName evidence="10">SET domain-containing protein</fullName>
    </recommendedName>
</protein>
<feature type="domain" description="CXC" evidence="7">
    <location>
        <begin position="260"/>
        <end position="377"/>
    </location>
</feature>
<evidence type="ECO:0000313" key="8">
    <source>
        <dbReference type="EMBL" id="TFK32709.1"/>
    </source>
</evidence>
<dbReference type="OrthoDB" id="6141102at2759"/>
<evidence type="ECO:0008006" key="10">
    <source>
        <dbReference type="Google" id="ProtNLM"/>
    </source>
</evidence>
<keyword evidence="1" id="KW-0489">Methyltransferase</keyword>
<name>A0A5C3LHY1_9AGAR</name>
<dbReference type="PANTHER" id="PTHR45747:SF4">
    <property type="entry name" value="HISTONE-LYSINE N-METHYLTRANSFERASE E(Z)"/>
    <property type="match status" value="1"/>
</dbReference>
<sequence length="527" mass="59657">MSFYVPYADDPSFDIDDFLQNFDGFAWSKETDFKNPDFEMIALETIRRLHFRDGFTLRDINSTRILPGLPQLRETSQKGLLLDISQRDQLVWPGSQISELPKLQLNFFTPAPDLFSEINRDITNFCPNLNCIHMHCETHRDTKYPHLDEKIPRVTSSKLKNIRSRDDPCSTYCFLLFDTENVAVSDQVQWVDQNDVTLLESTLKFDPDMSPCDMAVICRKRCFEVFIYRIRIYPDDEIVDKQSTSTEDEANSRPVHLAFEDVINYATGSIGVKGSPKFSPADPCHHIGPCNRRNDCPCYEAKQHCNRNCRCDLKCHIRWKGCECGSTRTTSKSKRLCNDDDNCVCHAAGRECDPELCISCDARGSSSKKDKEQPGHCHNNRIQKGNFDPITISPAKFGLGAFTPNTLKAGTIIGEYVGEIIVLDGLEGIAMIITDALAKHTHLNYCFDVNSSIVVDSAKAGNETRYLNHSNEPNCDAQIWLVNGLHRLILSTTKRVKEGGELFLDYGEGYWSNSQNPGSNEEEVETS</sequence>
<dbReference type="AlphaFoldDB" id="A0A5C3LHY1"/>
<dbReference type="InterPro" id="IPR045318">
    <property type="entry name" value="EZH1/2-like"/>
</dbReference>
<dbReference type="STRING" id="68775.A0A5C3LHY1"/>
<keyword evidence="5" id="KW-0804">Transcription</keyword>
<evidence type="ECO:0000259" key="6">
    <source>
        <dbReference type="PROSITE" id="PS50280"/>
    </source>
</evidence>
<evidence type="ECO:0000256" key="4">
    <source>
        <dbReference type="ARBA" id="ARBA00023015"/>
    </source>
</evidence>
<dbReference type="Proteomes" id="UP000308652">
    <property type="component" value="Unassembled WGS sequence"/>
</dbReference>
<dbReference type="GO" id="GO:0003682">
    <property type="term" value="F:chromatin binding"/>
    <property type="evidence" value="ECO:0007669"/>
    <property type="project" value="TreeGrafter"/>
</dbReference>
<evidence type="ECO:0000256" key="2">
    <source>
        <dbReference type="ARBA" id="ARBA00022679"/>
    </source>
</evidence>
<dbReference type="EMBL" id="ML213666">
    <property type="protein sequence ID" value="TFK32709.1"/>
    <property type="molecule type" value="Genomic_DNA"/>
</dbReference>
<keyword evidence="9" id="KW-1185">Reference proteome</keyword>
<evidence type="ECO:0000313" key="9">
    <source>
        <dbReference type="Proteomes" id="UP000308652"/>
    </source>
</evidence>
<feature type="domain" description="SET" evidence="6">
    <location>
        <begin position="380"/>
        <end position="507"/>
    </location>
</feature>
<organism evidence="8 9">
    <name type="scientific">Crucibulum laeve</name>
    <dbReference type="NCBI Taxonomy" id="68775"/>
    <lineage>
        <taxon>Eukaryota</taxon>
        <taxon>Fungi</taxon>
        <taxon>Dikarya</taxon>
        <taxon>Basidiomycota</taxon>
        <taxon>Agaricomycotina</taxon>
        <taxon>Agaricomycetes</taxon>
        <taxon>Agaricomycetidae</taxon>
        <taxon>Agaricales</taxon>
        <taxon>Agaricineae</taxon>
        <taxon>Nidulariaceae</taxon>
        <taxon>Crucibulum</taxon>
    </lineage>
</organism>
<dbReference type="InterPro" id="IPR001214">
    <property type="entry name" value="SET_dom"/>
</dbReference>
<keyword evidence="2" id="KW-0808">Transferase</keyword>
<evidence type="ECO:0000256" key="1">
    <source>
        <dbReference type="ARBA" id="ARBA00022603"/>
    </source>
</evidence>
<evidence type="ECO:0000256" key="5">
    <source>
        <dbReference type="ARBA" id="ARBA00023163"/>
    </source>
</evidence>
<dbReference type="GO" id="GO:0046976">
    <property type="term" value="F:histone H3K27 methyltransferase activity"/>
    <property type="evidence" value="ECO:0007669"/>
    <property type="project" value="TreeGrafter"/>
</dbReference>
<dbReference type="SUPFAM" id="SSF82199">
    <property type="entry name" value="SET domain"/>
    <property type="match status" value="1"/>
</dbReference>
<dbReference type="GO" id="GO:0005634">
    <property type="term" value="C:nucleus"/>
    <property type="evidence" value="ECO:0007669"/>
    <property type="project" value="TreeGrafter"/>
</dbReference>
<accession>A0A5C3LHY1</accession>
<dbReference type="GO" id="GO:0031507">
    <property type="term" value="P:heterochromatin formation"/>
    <property type="evidence" value="ECO:0007669"/>
    <property type="project" value="TreeGrafter"/>
</dbReference>
<dbReference type="PANTHER" id="PTHR45747">
    <property type="entry name" value="HISTONE-LYSINE N-METHYLTRANSFERASE E(Z)"/>
    <property type="match status" value="1"/>
</dbReference>
<evidence type="ECO:0000256" key="3">
    <source>
        <dbReference type="ARBA" id="ARBA00022691"/>
    </source>
</evidence>